<dbReference type="PANTHER" id="PTHR23356">
    <property type="entry name" value="DPY30-RELATED"/>
    <property type="match status" value="1"/>
</dbReference>
<feature type="region of interest" description="Disordered" evidence="3">
    <location>
        <begin position="355"/>
        <end position="374"/>
    </location>
</feature>
<dbReference type="EMBL" id="VTPC01090572">
    <property type="protein sequence ID" value="KAF2882977.1"/>
    <property type="molecule type" value="Genomic_DNA"/>
</dbReference>
<protein>
    <submittedName>
        <fullName evidence="4">Uncharacterized protein</fullName>
    </submittedName>
</protein>
<accession>A0A8K0CCX5</accession>
<evidence type="ECO:0000256" key="3">
    <source>
        <dbReference type="SAM" id="MobiDB-lite"/>
    </source>
</evidence>
<evidence type="ECO:0000313" key="4">
    <source>
        <dbReference type="EMBL" id="KAF2882977.1"/>
    </source>
</evidence>
<keyword evidence="5" id="KW-1185">Reference proteome</keyword>
<dbReference type="InterPro" id="IPR037856">
    <property type="entry name" value="Sdc1/DPY30"/>
</dbReference>
<dbReference type="InterPro" id="IPR049630">
    <property type="entry name" value="DYDC-like_DD"/>
</dbReference>
<feature type="coiled-coil region" evidence="2">
    <location>
        <begin position="17"/>
        <end position="55"/>
    </location>
</feature>
<reference evidence="4" key="1">
    <citation type="submission" date="2019-08" db="EMBL/GenBank/DDBJ databases">
        <title>The genome of the North American firefly Photinus pyralis.</title>
        <authorList>
            <consortium name="Photinus pyralis genome working group"/>
            <person name="Fallon T.R."/>
            <person name="Sander Lower S.E."/>
            <person name="Weng J.-K."/>
        </authorList>
    </citation>
    <scope>NUCLEOTIDE SEQUENCE</scope>
    <source>
        <strain evidence="4">TRF0915ILg1</strain>
        <tissue evidence="4">Whole body</tissue>
    </source>
</reference>
<sequence>MLESHKFMLRSEDGPHTRRLTLEIEKVEENISEIRLLTQEAIDALEEKKRKLRKQTDPNAAYSKETEDIDRQILDITGHQDYILKELRKQHAEFTERKLSIERLDRALAEMDREISKVQAQHDQILAELEQKKKALRQRLLSLEKLDLLINVLTYKIFEAQHDYRSDMEALHKQKEELLKRTDLTKSQMALALAELDLKIADRTNMHEAAMMSLEGQRTELRKESALKSEHMDTTMEALKMQHDMMLTELEAQKLGATQSEIEEIDRRIAELRRMYDKDVENLKQLQEQGWRDLDSEERLSAILESRGLRVTPSGNFLTASGRLLTRSEASCLGLLEGIEPSSWNSILQGHRDLGKTGSEASLTQASSTISTETRMSSEDIHYLKTALGKPLTLALAEITAKQPKDPIHYLGHWLFKYRYNQEVDVFKKQEIQELMNERDRLEKEKINVLLQDEAHKVIMDMVIKAEEEVIRNELERIAREAAMLQAEDEGLHRDVLGAFSGPAVGAT</sequence>
<keyword evidence="2" id="KW-0175">Coiled coil</keyword>
<evidence type="ECO:0000313" key="5">
    <source>
        <dbReference type="Proteomes" id="UP000801492"/>
    </source>
</evidence>
<dbReference type="InterPro" id="IPR007858">
    <property type="entry name" value="Dpy-30_motif"/>
</dbReference>
<dbReference type="Pfam" id="PF05186">
    <property type="entry name" value="Dpy-30"/>
    <property type="match status" value="1"/>
</dbReference>
<evidence type="ECO:0000256" key="2">
    <source>
        <dbReference type="SAM" id="Coils"/>
    </source>
</evidence>
<dbReference type="OrthoDB" id="432281at2759"/>
<dbReference type="Gene3D" id="1.20.890.10">
    <property type="entry name" value="cAMP-dependent protein kinase regulatory subunit, dimerization-anchoring domain"/>
    <property type="match status" value="1"/>
</dbReference>
<dbReference type="CDD" id="cd22966">
    <property type="entry name" value="DD_DYDC-like"/>
    <property type="match status" value="1"/>
</dbReference>
<comment type="similarity">
    <text evidence="1">Belongs to the dpy-30 family.</text>
</comment>
<dbReference type="PANTHER" id="PTHR23356:SF16">
    <property type="entry name" value="DPY30 DOMAIN CONTAINING 2"/>
    <property type="match status" value="1"/>
</dbReference>
<feature type="coiled-coil region" evidence="2">
    <location>
        <begin position="84"/>
        <end position="181"/>
    </location>
</feature>
<gene>
    <name evidence="4" type="ORF">ILUMI_23205</name>
</gene>
<feature type="coiled-coil region" evidence="2">
    <location>
        <begin position="255"/>
        <end position="289"/>
    </location>
</feature>
<proteinExistence type="inferred from homology"/>
<dbReference type="AlphaFoldDB" id="A0A8K0CCX5"/>
<dbReference type="GO" id="GO:0048188">
    <property type="term" value="C:Set1C/COMPASS complex"/>
    <property type="evidence" value="ECO:0007669"/>
    <property type="project" value="InterPro"/>
</dbReference>
<comment type="caution">
    <text evidence="4">The sequence shown here is derived from an EMBL/GenBank/DDBJ whole genome shotgun (WGS) entry which is preliminary data.</text>
</comment>
<name>A0A8K0CCX5_IGNLU</name>
<organism evidence="4 5">
    <name type="scientific">Ignelater luminosus</name>
    <name type="common">Cucubano</name>
    <name type="synonym">Pyrophorus luminosus</name>
    <dbReference type="NCBI Taxonomy" id="2038154"/>
    <lineage>
        <taxon>Eukaryota</taxon>
        <taxon>Metazoa</taxon>
        <taxon>Ecdysozoa</taxon>
        <taxon>Arthropoda</taxon>
        <taxon>Hexapoda</taxon>
        <taxon>Insecta</taxon>
        <taxon>Pterygota</taxon>
        <taxon>Neoptera</taxon>
        <taxon>Endopterygota</taxon>
        <taxon>Coleoptera</taxon>
        <taxon>Polyphaga</taxon>
        <taxon>Elateriformia</taxon>
        <taxon>Elateroidea</taxon>
        <taxon>Elateridae</taxon>
        <taxon>Agrypninae</taxon>
        <taxon>Pyrophorini</taxon>
        <taxon>Ignelater</taxon>
    </lineage>
</organism>
<feature type="coiled-coil region" evidence="2">
    <location>
        <begin position="425"/>
        <end position="488"/>
    </location>
</feature>
<feature type="compositionally biased region" description="Polar residues" evidence="3">
    <location>
        <begin position="359"/>
        <end position="374"/>
    </location>
</feature>
<evidence type="ECO:0000256" key="1">
    <source>
        <dbReference type="ARBA" id="ARBA00010849"/>
    </source>
</evidence>
<dbReference type="Proteomes" id="UP000801492">
    <property type="component" value="Unassembled WGS sequence"/>
</dbReference>